<sequence>MLTRNIVRRCISTQGSTRALLSYSSSRANSSQFPHNAMRLQTTPQKETAQYPEWNHIQGWRNVVLRTSTRISSPVDALALVRAVQQQFGRVAEYRFNRDGEDRGQYQFMAYLSFRDYESYARVPEEPVQFRIRVPVGERDLLSGGVGLEDLAPWLDSLQGQDGIVDAEVETQFDNNEKAPEGSRFIVFVVQRNQGRFQTSHSSPPSYNSRFHNSLTRSFLRWRGFADLPDLDGDVQLDRRFMWMDGAPVDHPHMRHQLSIWGDPYALSPRPKRPELVPQSTSVPESALPWMNVQSSDPSVEESRETHPEVDIPAAAQVSEVTVDLPAVSLESEAHTDLPPAALDSEVTTEIVTEQEIALEAEPEPSAAELEQQQAVDLELAQRNMDEQQRIREKQAAVAATNRRMQVRAARSVPKSLEEKSTKAEKPLNKVEHQKKSQPHSKPSSLSQNSRVPPTVGSKPKSSPLPQRPRISPTTVSSKPKPQEPIVEQPDTSRIDVEERQAGMTSRLKTFVGKWI</sequence>
<name>A0AAD2HUG9_9AGAR</name>
<proteinExistence type="predicted"/>
<dbReference type="AlphaFoldDB" id="A0AAD2HUG9"/>
<evidence type="ECO:0000256" key="1">
    <source>
        <dbReference type="SAM" id="MobiDB-lite"/>
    </source>
</evidence>
<accession>A0AAD2HUG9</accession>
<reference evidence="2" key="1">
    <citation type="submission" date="2023-11" db="EMBL/GenBank/DDBJ databases">
        <authorList>
            <person name="De Vega J J."/>
            <person name="De Vega J J."/>
        </authorList>
    </citation>
    <scope>NUCLEOTIDE SEQUENCE</scope>
</reference>
<feature type="compositionally biased region" description="Basic and acidic residues" evidence="1">
    <location>
        <begin position="416"/>
        <end position="435"/>
    </location>
</feature>
<keyword evidence="3" id="KW-1185">Reference proteome</keyword>
<feature type="compositionally biased region" description="Basic and acidic residues" evidence="1">
    <location>
        <begin position="386"/>
        <end position="395"/>
    </location>
</feature>
<gene>
    <name evidence="2" type="ORF">MYCIT1_LOCUS34118</name>
</gene>
<protein>
    <submittedName>
        <fullName evidence="2">Uncharacterized protein</fullName>
    </submittedName>
</protein>
<dbReference type="EMBL" id="CAVNYO010000453">
    <property type="protein sequence ID" value="CAK5282403.1"/>
    <property type="molecule type" value="Genomic_DNA"/>
</dbReference>
<evidence type="ECO:0000313" key="3">
    <source>
        <dbReference type="Proteomes" id="UP001295794"/>
    </source>
</evidence>
<feature type="compositionally biased region" description="Basic and acidic residues" evidence="1">
    <location>
        <begin position="491"/>
        <end position="501"/>
    </location>
</feature>
<comment type="caution">
    <text evidence="2">The sequence shown here is derived from an EMBL/GenBank/DDBJ whole genome shotgun (WGS) entry which is preliminary data.</text>
</comment>
<feature type="region of interest" description="Disordered" evidence="1">
    <location>
        <begin position="386"/>
        <end position="516"/>
    </location>
</feature>
<organism evidence="2 3">
    <name type="scientific">Mycena citricolor</name>
    <dbReference type="NCBI Taxonomy" id="2018698"/>
    <lineage>
        <taxon>Eukaryota</taxon>
        <taxon>Fungi</taxon>
        <taxon>Dikarya</taxon>
        <taxon>Basidiomycota</taxon>
        <taxon>Agaricomycotina</taxon>
        <taxon>Agaricomycetes</taxon>
        <taxon>Agaricomycetidae</taxon>
        <taxon>Agaricales</taxon>
        <taxon>Marasmiineae</taxon>
        <taxon>Mycenaceae</taxon>
        <taxon>Mycena</taxon>
    </lineage>
</organism>
<evidence type="ECO:0000313" key="2">
    <source>
        <dbReference type="EMBL" id="CAK5282403.1"/>
    </source>
</evidence>
<dbReference type="Proteomes" id="UP001295794">
    <property type="component" value="Unassembled WGS sequence"/>
</dbReference>